<keyword evidence="6" id="KW-0963">Cytoplasm</keyword>
<evidence type="ECO:0000256" key="3">
    <source>
        <dbReference type="ARBA" id="ARBA00007988"/>
    </source>
</evidence>
<evidence type="ECO:0000256" key="5">
    <source>
        <dbReference type="ARBA" id="ARBA00022473"/>
    </source>
</evidence>
<dbReference type="PANTHER" id="PTHR15196:SF0">
    <property type="entry name" value="CILIARY NEUROTROPHIC FACTOR"/>
    <property type="match status" value="1"/>
</dbReference>
<keyword evidence="11" id="KW-0339">Growth factor</keyword>
<evidence type="ECO:0000256" key="9">
    <source>
        <dbReference type="ARBA" id="ARBA00022782"/>
    </source>
</evidence>
<dbReference type="GO" id="GO:0006955">
    <property type="term" value="P:immune response"/>
    <property type="evidence" value="ECO:0007669"/>
    <property type="project" value="InterPro"/>
</dbReference>
<keyword evidence="10" id="KW-0524">Neurogenesis</keyword>
<dbReference type="Ensembl" id="ENSMALT00000016776.1">
    <property type="protein sequence ID" value="ENSMALP00000016445.1"/>
    <property type="gene ID" value="ENSMALG00000011531.1"/>
</dbReference>
<evidence type="ECO:0000256" key="10">
    <source>
        <dbReference type="ARBA" id="ARBA00022902"/>
    </source>
</evidence>
<evidence type="ECO:0000256" key="8">
    <source>
        <dbReference type="ARBA" id="ARBA00022525"/>
    </source>
</evidence>
<evidence type="ECO:0000256" key="12">
    <source>
        <dbReference type="ARBA" id="ARBA00025427"/>
    </source>
</evidence>
<evidence type="ECO:0000313" key="13">
    <source>
        <dbReference type="Ensembl" id="ENSMALP00000016445.1"/>
    </source>
</evidence>
<dbReference type="Pfam" id="PF01291">
    <property type="entry name" value="LIF_OSM"/>
    <property type="match status" value="1"/>
</dbReference>
<keyword evidence="5" id="KW-0217">Developmental protein</keyword>
<dbReference type="AlphaFoldDB" id="A0A3Q3JID8"/>
<keyword evidence="7" id="KW-0202">Cytokine</keyword>
<dbReference type="Gene3D" id="1.20.1250.10">
    <property type="match status" value="1"/>
</dbReference>
<proteinExistence type="inferred from homology"/>
<evidence type="ECO:0000256" key="4">
    <source>
        <dbReference type="ARBA" id="ARBA00015150"/>
    </source>
</evidence>
<dbReference type="GO" id="GO:0007399">
    <property type="term" value="P:nervous system development"/>
    <property type="evidence" value="ECO:0007669"/>
    <property type="project" value="UniProtKB-KW"/>
</dbReference>
<dbReference type="GO" id="GO:0030154">
    <property type="term" value="P:cell differentiation"/>
    <property type="evidence" value="ECO:0007669"/>
    <property type="project" value="UniProtKB-KW"/>
</dbReference>
<dbReference type="InterPro" id="IPR001581">
    <property type="entry name" value="Leukemia_IF/oncostatin"/>
</dbReference>
<comment type="function">
    <text evidence="12">CNTF is a survival factor for various neuronal cell types. Seems to prevent the degeneration of motor axons after axotomy.</text>
</comment>
<evidence type="ECO:0000256" key="1">
    <source>
        <dbReference type="ARBA" id="ARBA00004496"/>
    </source>
</evidence>
<dbReference type="GO" id="GO:0008083">
    <property type="term" value="F:growth factor activity"/>
    <property type="evidence" value="ECO:0007669"/>
    <property type="project" value="UniProtKB-KW"/>
</dbReference>
<reference evidence="13" key="2">
    <citation type="submission" date="2025-09" db="UniProtKB">
        <authorList>
            <consortium name="Ensembl"/>
        </authorList>
    </citation>
    <scope>IDENTIFICATION</scope>
</reference>
<dbReference type="GO" id="GO:0043524">
    <property type="term" value="P:negative regulation of neuron apoptotic process"/>
    <property type="evidence" value="ECO:0007669"/>
    <property type="project" value="InterPro"/>
</dbReference>
<dbReference type="GO" id="GO:0005737">
    <property type="term" value="C:cytoplasm"/>
    <property type="evidence" value="ECO:0007669"/>
    <property type="project" value="UniProtKB-SubCell"/>
</dbReference>
<reference evidence="13" key="1">
    <citation type="submission" date="2025-08" db="UniProtKB">
        <authorList>
            <consortium name="Ensembl"/>
        </authorList>
    </citation>
    <scope>IDENTIFICATION</scope>
</reference>
<keyword evidence="9" id="KW-0221">Differentiation</keyword>
<keyword evidence="14" id="KW-1185">Reference proteome</keyword>
<dbReference type="GO" id="GO:0005615">
    <property type="term" value="C:extracellular space"/>
    <property type="evidence" value="ECO:0007669"/>
    <property type="project" value="UniProtKB-KW"/>
</dbReference>
<accession>A0A3Q3JID8</accession>
<dbReference type="SUPFAM" id="SSF47266">
    <property type="entry name" value="4-helical cytokines"/>
    <property type="match status" value="1"/>
</dbReference>
<evidence type="ECO:0000256" key="11">
    <source>
        <dbReference type="ARBA" id="ARBA00023030"/>
    </source>
</evidence>
<dbReference type="GO" id="GO:0005125">
    <property type="term" value="F:cytokine activity"/>
    <property type="evidence" value="ECO:0007669"/>
    <property type="project" value="UniProtKB-KW"/>
</dbReference>
<dbReference type="GO" id="GO:0005127">
    <property type="term" value="F:ciliary neurotrophic factor receptor binding"/>
    <property type="evidence" value="ECO:0007669"/>
    <property type="project" value="InterPro"/>
</dbReference>
<comment type="subcellular location">
    <subcellularLocation>
        <location evidence="1">Cytoplasm</location>
    </subcellularLocation>
    <subcellularLocation>
        <location evidence="2">Secreted</location>
    </subcellularLocation>
</comment>
<dbReference type="Proteomes" id="UP000261600">
    <property type="component" value="Unplaced"/>
</dbReference>
<evidence type="ECO:0000256" key="2">
    <source>
        <dbReference type="ARBA" id="ARBA00004613"/>
    </source>
</evidence>
<dbReference type="GO" id="GO:0070120">
    <property type="term" value="P:ciliary neurotrophic factor-mediated signaling pathway"/>
    <property type="evidence" value="ECO:0007669"/>
    <property type="project" value="InterPro"/>
</dbReference>
<evidence type="ECO:0000313" key="14">
    <source>
        <dbReference type="Proteomes" id="UP000261600"/>
    </source>
</evidence>
<evidence type="ECO:0000256" key="6">
    <source>
        <dbReference type="ARBA" id="ARBA00022490"/>
    </source>
</evidence>
<keyword evidence="8" id="KW-0964">Secreted</keyword>
<name>A0A3Q3JID8_MONAL</name>
<organism evidence="13 14">
    <name type="scientific">Monopterus albus</name>
    <name type="common">Swamp eel</name>
    <dbReference type="NCBI Taxonomy" id="43700"/>
    <lineage>
        <taxon>Eukaryota</taxon>
        <taxon>Metazoa</taxon>
        <taxon>Chordata</taxon>
        <taxon>Craniata</taxon>
        <taxon>Vertebrata</taxon>
        <taxon>Euteleostomi</taxon>
        <taxon>Actinopterygii</taxon>
        <taxon>Neopterygii</taxon>
        <taxon>Teleostei</taxon>
        <taxon>Neoteleostei</taxon>
        <taxon>Acanthomorphata</taxon>
        <taxon>Anabantaria</taxon>
        <taxon>Synbranchiformes</taxon>
        <taxon>Synbranchidae</taxon>
        <taxon>Monopterus</taxon>
    </lineage>
</organism>
<dbReference type="InterPro" id="IPR009079">
    <property type="entry name" value="4_helix_cytokine-like_core"/>
</dbReference>
<evidence type="ECO:0000256" key="7">
    <source>
        <dbReference type="ARBA" id="ARBA00022514"/>
    </source>
</evidence>
<dbReference type="InterPro" id="IPR000151">
    <property type="entry name" value="Ciliary_neurotrophic_fac_CNTF"/>
</dbReference>
<protein>
    <recommendedName>
        <fullName evidence="4">Ciliary neurotrophic factor</fullName>
    </recommendedName>
</protein>
<dbReference type="PANTHER" id="PTHR15196">
    <property type="entry name" value="CILIARY NEUROTROPHIC FACTOR"/>
    <property type="match status" value="1"/>
</dbReference>
<dbReference type="STRING" id="43700.ENSMALP00000016445"/>
<comment type="similarity">
    <text evidence="3">Belongs to the CNTF family.</text>
</comment>
<sequence>MSKKERKKCASEKKGGNSGKFGCLTKCTSFPMTNVRFQSFIKFQRSVIMTSPHNLPVTTERRMNGHVKTMHFQQFMGPATTLLSLLLVMAVDSTKTVAASRNQQCGNFLQPTLKLTRLIQKESVDLIKTYKASQGEMSELLCKVSVNNIPDPSISGLDPPERIVSIYTHLQAFFPHFKRVYEQQTDLQPPASPLLTELTGVSARSRSLAVLINNFYQSVFPNLPVPEPAGGPTTLPPPQNIFQQKVYGCAVLQTYKEFLSNVSKELRTLKSKVCRRRVHLNLLFF</sequence>